<organism evidence="1 2">
    <name type="scientific">Nocardia rhizosphaerihabitans</name>
    <dbReference type="NCBI Taxonomy" id="1691570"/>
    <lineage>
        <taxon>Bacteria</taxon>
        <taxon>Bacillati</taxon>
        <taxon>Actinomycetota</taxon>
        <taxon>Actinomycetes</taxon>
        <taxon>Mycobacteriales</taxon>
        <taxon>Nocardiaceae</taxon>
        <taxon>Nocardia</taxon>
    </lineage>
</organism>
<dbReference type="EMBL" id="BMNE01000002">
    <property type="protein sequence ID" value="GGN75198.1"/>
    <property type="molecule type" value="Genomic_DNA"/>
</dbReference>
<keyword evidence="2" id="KW-1185">Reference proteome</keyword>
<dbReference type="Proteomes" id="UP000658127">
    <property type="component" value="Unassembled WGS sequence"/>
</dbReference>
<evidence type="ECO:0000313" key="2">
    <source>
        <dbReference type="Proteomes" id="UP000658127"/>
    </source>
</evidence>
<evidence type="ECO:0000313" key="1">
    <source>
        <dbReference type="EMBL" id="GGN75198.1"/>
    </source>
</evidence>
<proteinExistence type="predicted"/>
<gene>
    <name evidence="1" type="ORF">GCM10011610_19290</name>
</gene>
<sequence>MKVLRPEREGRAPFFEAEAVCIAGAETERAAVTVGSLCVRTAPARTISLDRSVLVGGDALVNRHEGRVPALSH</sequence>
<accession>A0ABQ2KCZ5</accession>
<reference evidence="2" key="1">
    <citation type="journal article" date="2019" name="Int. J. Syst. Evol. Microbiol.">
        <title>The Global Catalogue of Microorganisms (GCM) 10K type strain sequencing project: providing services to taxonomists for standard genome sequencing and annotation.</title>
        <authorList>
            <consortium name="The Broad Institute Genomics Platform"/>
            <consortium name="The Broad Institute Genome Sequencing Center for Infectious Disease"/>
            <person name="Wu L."/>
            <person name="Ma J."/>
        </authorList>
    </citation>
    <scope>NUCLEOTIDE SEQUENCE [LARGE SCALE GENOMIC DNA]</scope>
    <source>
        <strain evidence="2">CGMCC 4.7329</strain>
    </source>
</reference>
<comment type="caution">
    <text evidence="1">The sequence shown here is derived from an EMBL/GenBank/DDBJ whole genome shotgun (WGS) entry which is preliminary data.</text>
</comment>
<name>A0ABQ2KCZ5_9NOCA</name>
<protein>
    <submittedName>
        <fullName evidence="1">Uncharacterized protein</fullName>
    </submittedName>
</protein>